<gene>
    <name evidence="1" type="ORF">OH76DRAFT_794395</name>
</gene>
<reference evidence="1 2" key="1">
    <citation type="journal article" date="2018" name="Biotechnol. Biofuels">
        <title>Integrative visual omics of the white-rot fungus Polyporus brumalis exposes the biotechnological potential of its oxidative enzymes for delignifying raw plant biomass.</title>
        <authorList>
            <person name="Miyauchi S."/>
            <person name="Rancon A."/>
            <person name="Drula E."/>
            <person name="Hage H."/>
            <person name="Chaduli D."/>
            <person name="Favel A."/>
            <person name="Grisel S."/>
            <person name="Henrissat B."/>
            <person name="Herpoel-Gimbert I."/>
            <person name="Ruiz-Duenas F.J."/>
            <person name="Chevret D."/>
            <person name="Hainaut M."/>
            <person name="Lin J."/>
            <person name="Wang M."/>
            <person name="Pangilinan J."/>
            <person name="Lipzen A."/>
            <person name="Lesage-Meessen L."/>
            <person name="Navarro D."/>
            <person name="Riley R."/>
            <person name="Grigoriev I.V."/>
            <person name="Zhou S."/>
            <person name="Raouche S."/>
            <person name="Rosso M.N."/>
        </authorList>
    </citation>
    <scope>NUCLEOTIDE SEQUENCE [LARGE SCALE GENOMIC DNA]</scope>
    <source>
        <strain evidence="1 2">BRFM 1820</strain>
    </source>
</reference>
<evidence type="ECO:0000313" key="1">
    <source>
        <dbReference type="EMBL" id="RDX47100.1"/>
    </source>
</evidence>
<proteinExistence type="predicted"/>
<organism evidence="1 2">
    <name type="scientific">Lentinus brumalis</name>
    <dbReference type="NCBI Taxonomy" id="2498619"/>
    <lineage>
        <taxon>Eukaryota</taxon>
        <taxon>Fungi</taxon>
        <taxon>Dikarya</taxon>
        <taxon>Basidiomycota</taxon>
        <taxon>Agaricomycotina</taxon>
        <taxon>Agaricomycetes</taxon>
        <taxon>Polyporales</taxon>
        <taxon>Polyporaceae</taxon>
        <taxon>Lentinus</taxon>
    </lineage>
</organism>
<dbReference type="AlphaFoldDB" id="A0A371D3H9"/>
<name>A0A371D3H9_9APHY</name>
<dbReference type="Proteomes" id="UP000256964">
    <property type="component" value="Unassembled WGS sequence"/>
</dbReference>
<dbReference type="EMBL" id="KZ857421">
    <property type="protein sequence ID" value="RDX47100.1"/>
    <property type="molecule type" value="Genomic_DNA"/>
</dbReference>
<sequence length="164" mass="17879">MSAQASRATAHAGPQAPLRCTSSPSTVPFHQPCSFVHIFLMANVTLAAQDTPNLLLLRRPDRALLSSPYCLRCLTAGASIYHSAIRLPALILPDPSFFLLSRSCLPLRRALGGRMNHDLWPPRRAPTPRKPDLLARSCTSQRGARSGWRRCGAQTGASRAVLFP</sequence>
<protein>
    <submittedName>
        <fullName evidence="1">Uncharacterized protein</fullName>
    </submittedName>
</protein>
<evidence type="ECO:0000313" key="2">
    <source>
        <dbReference type="Proteomes" id="UP000256964"/>
    </source>
</evidence>
<keyword evidence="2" id="KW-1185">Reference proteome</keyword>
<accession>A0A371D3H9</accession>